<reference evidence="2" key="1">
    <citation type="submission" date="2022-08" db="EMBL/GenBank/DDBJ databases">
        <authorList>
            <consortium name="DOE Joint Genome Institute"/>
            <person name="Min B."/>
            <person name="Riley R."/>
            <person name="Sierra-Patev S."/>
            <person name="Naranjo-Ortiz M."/>
            <person name="Looney B."/>
            <person name="Konkel Z."/>
            <person name="Slot J.C."/>
            <person name="Sakamoto Y."/>
            <person name="Steenwyk J.L."/>
            <person name="Rokas A."/>
            <person name="Carro J."/>
            <person name="Camarero S."/>
            <person name="Ferreira P."/>
            <person name="Molpeceres G."/>
            <person name="Ruiz-Duenas F.J."/>
            <person name="Serrano A."/>
            <person name="Henrissat B."/>
            <person name="Drula E."/>
            <person name="Hughes K.W."/>
            <person name="Mata J.L."/>
            <person name="Ishikawa N.K."/>
            <person name="Vargas-Isla R."/>
            <person name="Ushijima S."/>
            <person name="Smith C.A."/>
            <person name="Ahrendt S."/>
            <person name="Andreopoulos W."/>
            <person name="He G."/>
            <person name="Labutti K."/>
            <person name="Lipzen A."/>
            <person name="Ng V."/>
            <person name="Sandor L."/>
            <person name="Barry K."/>
            <person name="Martinez A.T."/>
            <person name="Xiao Y."/>
            <person name="Gibbons J.G."/>
            <person name="Terashima K."/>
            <person name="Hibbett D.S."/>
            <person name="Grigoriev I.V."/>
        </authorList>
    </citation>
    <scope>NUCLEOTIDE SEQUENCE</scope>
    <source>
        <strain evidence="2">TFB9207</strain>
    </source>
</reference>
<gene>
    <name evidence="2" type="ORF">F5878DRAFT_616425</name>
</gene>
<evidence type="ECO:0000256" key="1">
    <source>
        <dbReference type="SAM" id="SignalP"/>
    </source>
</evidence>
<accession>A0AA38UF47</accession>
<keyword evidence="1" id="KW-0732">Signal</keyword>
<feature type="signal peptide" evidence="1">
    <location>
        <begin position="1"/>
        <end position="19"/>
    </location>
</feature>
<keyword evidence="3" id="KW-1185">Reference proteome</keyword>
<comment type="caution">
    <text evidence="2">The sequence shown here is derived from an EMBL/GenBank/DDBJ whole genome shotgun (WGS) entry which is preliminary data.</text>
</comment>
<sequence>MHFQNIICVIFCVIYTTHVKFLAYAAPSPLHPSAHDTLQLASRTPEPARPTILVSFQNPGPKGTKEDEGVTKTIESLFEDASTETKGVIPLVEVTFKNHLETGRRTIALIPFSFTGLDICRGECTASADVFHKVSWIRDSKGKVIYAQ</sequence>
<feature type="chain" id="PRO_5041268688" evidence="1">
    <location>
        <begin position="20"/>
        <end position="148"/>
    </location>
</feature>
<evidence type="ECO:0000313" key="3">
    <source>
        <dbReference type="Proteomes" id="UP001163846"/>
    </source>
</evidence>
<dbReference type="EMBL" id="MU806127">
    <property type="protein sequence ID" value="KAJ3839457.1"/>
    <property type="molecule type" value="Genomic_DNA"/>
</dbReference>
<name>A0AA38UF47_9AGAR</name>
<evidence type="ECO:0000313" key="2">
    <source>
        <dbReference type="EMBL" id="KAJ3839457.1"/>
    </source>
</evidence>
<dbReference type="Proteomes" id="UP001163846">
    <property type="component" value="Unassembled WGS sequence"/>
</dbReference>
<proteinExistence type="predicted"/>
<dbReference type="AlphaFoldDB" id="A0AA38UF47"/>
<organism evidence="2 3">
    <name type="scientific">Lentinula raphanica</name>
    <dbReference type="NCBI Taxonomy" id="153919"/>
    <lineage>
        <taxon>Eukaryota</taxon>
        <taxon>Fungi</taxon>
        <taxon>Dikarya</taxon>
        <taxon>Basidiomycota</taxon>
        <taxon>Agaricomycotina</taxon>
        <taxon>Agaricomycetes</taxon>
        <taxon>Agaricomycetidae</taxon>
        <taxon>Agaricales</taxon>
        <taxon>Marasmiineae</taxon>
        <taxon>Omphalotaceae</taxon>
        <taxon>Lentinula</taxon>
    </lineage>
</organism>
<protein>
    <submittedName>
        <fullName evidence="2">Uncharacterized protein</fullName>
    </submittedName>
</protein>